<proteinExistence type="predicted"/>
<evidence type="ECO:0000313" key="2">
    <source>
        <dbReference type="Proteomes" id="UP001497680"/>
    </source>
</evidence>
<protein>
    <submittedName>
        <fullName evidence="1">SPX-domain-containing protein</fullName>
    </submittedName>
</protein>
<sequence length="767" mass="87894">MRFGKTLRESIYPPWKDQYIDYSKLKSMLREDMREDEDVPWTEDDENRFCDEIFNVQLEKVAQFQDKTVSSLKEQAETAFEKLKDMAPSEEKPKSDITTARLKELKGELDAITNEVKELKKYSSTNYTGFLKIAKKHDRKRGDRYKVRPMMRVNLAERGFNSEQAYSSLLTKLSLMYYAINQNLDEGEQYQQLDLDLNNQQEVHNGERYTAHKFWIHSDNLLEVKTAILRHLPALIYTQQAGKEPDGNDDPKITSLYFDNSRFQLYSRKVERQVDASSLRLRWYGNLESQPDLVLEQKIVHENGLSEERKFNIKDKYIKQFIDGDYKMEKTVQKMERQGQTAEAIDDFKTTVEELQEFIVRTKLEPVLRANYTRTAFQKPSDDRVRISIDTNIAFIREDTLDRDRPCRDPAEWHRRDIDNGNMSYPFKNINQSEVSRFPYALLEIKLKEEGGRKRPRWVEDLMVSHLVHAAPRFSKFVHGVASLFEDYVNNLPLWLSDLETDIRKDPQMAHDAEEQRKAQQAEDAMVVGSFLGGGAAAAAAKMGSYKPATSSPVGKSYLSERAAREAREARASAPPTSVSRPGEEDTEDSSTQQRSYGTLSSVFPGFSLSRYSRAKRQREQLPPGVTKPEVWLKNAGPLQVEPKVWLANERTFLKWQHICVLLGSLAISLYTAAGKNRVAEAMGVAYVAIAVAAGAWGYVMLRRRRDMIVERSGKDFDNMLGPLAVSAALMLALVLNFVFSYRAAFAKLDAEIFVNGTEAAFLGELV</sequence>
<reference evidence="1 2" key="1">
    <citation type="journal article" date="2022" name="New Phytol.">
        <title>Ecological generalism drives hyperdiversity of secondary metabolite gene clusters in xylarialean endophytes.</title>
        <authorList>
            <person name="Franco M.E.E."/>
            <person name="Wisecaver J.H."/>
            <person name="Arnold A.E."/>
            <person name="Ju Y.M."/>
            <person name="Slot J.C."/>
            <person name="Ahrendt S."/>
            <person name="Moore L.P."/>
            <person name="Eastman K.E."/>
            <person name="Scott K."/>
            <person name="Konkel Z."/>
            <person name="Mondo S.J."/>
            <person name="Kuo A."/>
            <person name="Hayes R.D."/>
            <person name="Haridas S."/>
            <person name="Andreopoulos B."/>
            <person name="Riley R."/>
            <person name="LaButti K."/>
            <person name="Pangilinan J."/>
            <person name="Lipzen A."/>
            <person name="Amirebrahimi M."/>
            <person name="Yan J."/>
            <person name="Adam C."/>
            <person name="Keymanesh K."/>
            <person name="Ng V."/>
            <person name="Louie K."/>
            <person name="Northen T."/>
            <person name="Drula E."/>
            <person name="Henrissat B."/>
            <person name="Hsieh H.M."/>
            <person name="Youens-Clark K."/>
            <person name="Lutzoni F."/>
            <person name="Miadlikowska J."/>
            <person name="Eastwood D.C."/>
            <person name="Hamelin R.C."/>
            <person name="Grigoriev I.V."/>
            <person name="U'Ren J.M."/>
        </authorList>
    </citation>
    <scope>NUCLEOTIDE SEQUENCE [LARGE SCALE GENOMIC DNA]</scope>
    <source>
        <strain evidence="1 2">ER1909</strain>
    </source>
</reference>
<comment type="caution">
    <text evidence="1">The sequence shown here is derived from an EMBL/GenBank/DDBJ whole genome shotgun (WGS) entry which is preliminary data.</text>
</comment>
<evidence type="ECO:0000313" key="1">
    <source>
        <dbReference type="EMBL" id="KAI6092801.1"/>
    </source>
</evidence>
<accession>A0ACC0DJ68</accession>
<dbReference type="Proteomes" id="UP001497680">
    <property type="component" value="Unassembled WGS sequence"/>
</dbReference>
<dbReference type="EMBL" id="MU394282">
    <property type="protein sequence ID" value="KAI6092801.1"/>
    <property type="molecule type" value="Genomic_DNA"/>
</dbReference>
<keyword evidence="2" id="KW-1185">Reference proteome</keyword>
<gene>
    <name evidence="1" type="ORF">F4821DRAFT_111426</name>
</gene>
<organism evidence="1 2">
    <name type="scientific">Hypoxylon rubiginosum</name>
    <dbReference type="NCBI Taxonomy" id="110542"/>
    <lineage>
        <taxon>Eukaryota</taxon>
        <taxon>Fungi</taxon>
        <taxon>Dikarya</taxon>
        <taxon>Ascomycota</taxon>
        <taxon>Pezizomycotina</taxon>
        <taxon>Sordariomycetes</taxon>
        <taxon>Xylariomycetidae</taxon>
        <taxon>Xylariales</taxon>
        <taxon>Hypoxylaceae</taxon>
        <taxon>Hypoxylon</taxon>
    </lineage>
</organism>
<name>A0ACC0DJ68_9PEZI</name>